<evidence type="ECO:0000313" key="4">
    <source>
        <dbReference type="EMBL" id="RNE95173.1"/>
    </source>
</evidence>
<dbReference type="PRINTS" id="PR01803">
    <property type="entry name" value="TCSIALIDASE"/>
</dbReference>
<dbReference type="EC" id="3.2.1.18" evidence="4"/>
<protein>
    <submittedName>
        <fullName evidence="4">Trans-sialidase</fullName>
        <ecNumber evidence="4">3.2.1.18</ecNumber>
    </submittedName>
</protein>
<keyword evidence="4" id="KW-0326">Glycosidase</keyword>
<evidence type="ECO:0000256" key="1">
    <source>
        <dbReference type="SAM" id="MobiDB-lite"/>
    </source>
</evidence>
<dbReference type="InterPro" id="IPR013320">
    <property type="entry name" value="ConA-like_dom_sf"/>
</dbReference>
<dbReference type="OrthoDB" id="251889at2759"/>
<comment type="caution">
    <text evidence="4">The sequence shown here is derived from an EMBL/GenBank/DDBJ whole genome shotgun (WGS) entry which is preliminary data.</text>
</comment>
<feature type="compositionally biased region" description="Low complexity" evidence="1">
    <location>
        <begin position="664"/>
        <end position="698"/>
    </location>
</feature>
<reference evidence="4 5" key="1">
    <citation type="journal article" date="2018" name="BMC Genomics">
        <title>Genomic comparison of Trypanosoma conorhini and Trypanosoma rangeli to Trypanosoma cruzi strains of high and low virulence.</title>
        <authorList>
            <person name="Bradwell K.R."/>
            <person name="Koparde V.N."/>
            <person name="Matveyev A.V."/>
            <person name="Serrano M.G."/>
            <person name="Alves J.M."/>
            <person name="Parikh H."/>
            <person name="Huang B."/>
            <person name="Lee V."/>
            <person name="Espinosa-Alvarez O."/>
            <person name="Ortiz P.A."/>
            <person name="Costa-Martins A.G."/>
            <person name="Teixeira M.M."/>
            <person name="Buck G.A."/>
        </authorList>
    </citation>
    <scope>NUCLEOTIDE SEQUENCE [LARGE SCALE GENOMIC DNA]</scope>
    <source>
        <strain evidence="4 5">025E</strain>
    </source>
</reference>
<gene>
    <name evidence="4" type="ORF">Tco025E_10137</name>
</gene>
<dbReference type="EMBL" id="MKKU01001502">
    <property type="protein sequence ID" value="RNE95173.1"/>
    <property type="molecule type" value="Genomic_DNA"/>
</dbReference>
<dbReference type="GeneID" id="40323748"/>
<evidence type="ECO:0000313" key="5">
    <source>
        <dbReference type="Proteomes" id="UP000284403"/>
    </source>
</evidence>
<dbReference type="SUPFAM" id="SSF49899">
    <property type="entry name" value="Concanavalin A-like lectins/glucanases"/>
    <property type="match status" value="1"/>
</dbReference>
<dbReference type="RefSeq" id="XP_029222960.1">
    <property type="nucleotide sequence ID" value="XM_029376925.1"/>
</dbReference>
<dbReference type="InterPro" id="IPR011040">
    <property type="entry name" value="Sialidase"/>
</dbReference>
<feature type="domain" description="Sialidase" evidence="2">
    <location>
        <begin position="15"/>
        <end position="203"/>
    </location>
</feature>
<keyword evidence="5" id="KW-1185">Reference proteome</keyword>
<keyword evidence="4" id="KW-0378">Hydrolase</keyword>
<proteinExistence type="predicted"/>
<feature type="compositionally biased region" description="Low complexity" evidence="1">
    <location>
        <begin position="561"/>
        <end position="572"/>
    </location>
</feature>
<feature type="compositionally biased region" description="Basic and acidic residues" evidence="1">
    <location>
        <begin position="573"/>
        <end position="583"/>
    </location>
</feature>
<dbReference type="InterPro" id="IPR036278">
    <property type="entry name" value="Sialidase_sf"/>
</dbReference>
<feature type="domain" description="Trans-sialidase C-terminal" evidence="3">
    <location>
        <begin position="262"/>
        <end position="466"/>
    </location>
</feature>
<sequence length="737" mass="76591">ALDAASIGLHNSFTELSGGGGSGVVLEDGTLVFPMQAIKTDGKSVLLVMRLESSNKKWTLSRQTTGAGCRDPSITRWGEVLAMAHCAGGYYDVYKSTAAGTAWFGGAPISRVWGNSLKRQGGHGVQSGLTTASIEDMEVVLLTAPVYSKEGDAAKGQLHLWLADGARVHDAGPVSDAAHNAAASSLLYKSGGAKEEELILLYEKKNGDGDSYDLVAVSLTDRLPEIKKVVRAWKELDAALKGCTPTTSLNPKEKGMCSGPVPTDGLVGFLSNTLDQTAWVDEYRGVNATVKGGQLTRTERGVTFKGSGSWAEWPVGSRGQNQPYYFANNKFTLAATVMIHAVPEADTPLLGVRMNDSAKTVLFGLSYTPDSKWKVTVSGQSRRLPDDDETWEVNRAYQVAVKMNTDDEFAVYVDGDEIYEGTYGTSLFDSHRISHFYFGGDGAAASATASPHVTVANVLLYNDELFSDGFKKLTQSKVALPKPAAEKEQVRGPQAGSSLPTSGSGTSVPEVGPEVSGGEEEGVEDVLAPAVPPLVAPESHAGPKPPEETAAKNASSQGPGAPALPADKAQAAAEEHQSEKETNDIPAAQGKEATPPPPAAGEGHGANDGGKLSPERQPAPKAEEQEEGESEVRSDDVVSEPLPPPSPSPPSSVSAPAEEGEDNAVVGAPEGAGAEQPPVLEAKDAAPTSAAGPGASPPVRSDADEAPTKSTPGTAPHGTVQPTAAEAEKATQGRCAA</sequence>
<dbReference type="InterPro" id="IPR008377">
    <property type="entry name" value="Sialidase_trypan"/>
</dbReference>
<dbReference type="Proteomes" id="UP000284403">
    <property type="component" value="Unassembled WGS sequence"/>
</dbReference>
<feature type="compositionally biased region" description="Low complexity" evidence="1">
    <location>
        <begin position="496"/>
        <end position="516"/>
    </location>
</feature>
<dbReference type="Gene3D" id="2.60.120.200">
    <property type="match status" value="1"/>
</dbReference>
<organism evidence="4 5">
    <name type="scientific">Trypanosoma conorhini</name>
    <dbReference type="NCBI Taxonomy" id="83891"/>
    <lineage>
        <taxon>Eukaryota</taxon>
        <taxon>Discoba</taxon>
        <taxon>Euglenozoa</taxon>
        <taxon>Kinetoplastea</taxon>
        <taxon>Metakinetoplastina</taxon>
        <taxon>Trypanosomatida</taxon>
        <taxon>Trypanosomatidae</taxon>
        <taxon>Trypanosoma</taxon>
    </lineage>
</organism>
<feature type="region of interest" description="Disordered" evidence="1">
    <location>
        <begin position="480"/>
        <end position="522"/>
    </location>
</feature>
<accession>A0A3R7LWX2</accession>
<evidence type="ECO:0000259" key="3">
    <source>
        <dbReference type="Pfam" id="PF22925"/>
    </source>
</evidence>
<feature type="non-terminal residue" evidence="4">
    <location>
        <position position="737"/>
    </location>
</feature>
<feature type="compositionally biased region" description="Pro residues" evidence="1">
    <location>
        <begin position="641"/>
        <end position="650"/>
    </location>
</feature>
<dbReference type="Gene3D" id="2.120.10.10">
    <property type="match status" value="1"/>
</dbReference>
<feature type="region of interest" description="Disordered" evidence="1">
    <location>
        <begin position="534"/>
        <end position="737"/>
    </location>
</feature>
<evidence type="ECO:0000259" key="2">
    <source>
        <dbReference type="Pfam" id="PF13859"/>
    </source>
</evidence>
<dbReference type="SUPFAM" id="SSF50939">
    <property type="entry name" value="Sialidases"/>
    <property type="match status" value="1"/>
</dbReference>
<dbReference type="AlphaFoldDB" id="A0A3R7LWX2"/>
<dbReference type="Pfam" id="PF13859">
    <property type="entry name" value="BNR_3"/>
    <property type="match status" value="1"/>
</dbReference>
<name>A0A3R7LWX2_9TRYP</name>
<feature type="non-terminal residue" evidence="4">
    <location>
        <position position="1"/>
    </location>
</feature>
<dbReference type="CDD" id="cd15482">
    <property type="entry name" value="Sialidase_non-viral"/>
    <property type="match status" value="1"/>
</dbReference>
<dbReference type="InterPro" id="IPR055239">
    <property type="entry name" value="TS_C"/>
</dbReference>
<dbReference type="GO" id="GO:0004308">
    <property type="term" value="F:exo-alpha-sialidase activity"/>
    <property type="evidence" value="ECO:0007669"/>
    <property type="project" value="UniProtKB-EC"/>
</dbReference>
<dbReference type="Pfam" id="PF22925">
    <property type="entry name" value="TS_C"/>
    <property type="match status" value="1"/>
</dbReference>